<dbReference type="Proteomes" id="UP000185812">
    <property type="component" value="Unassembled WGS sequence"/>
</dbReference>
<evidence type="ECO:0000256" key="8">
    <source>
        <dbReference type="HAMAP-Rule" id="MF_00238"/>
    </source>
</evidence>
<keyword evidence="2 8" id="KW-0808">Transferase</keyword>
<keyword evidence="4 8" id="KW-0418">Kinase</keyword>
<keyword evidence="11" id="KW-1185">Reference proteome</keyword>
<dbReference type="AlphaFoldDB" id="A0A1M6SI95"/>
<evidence type="ECO:0000313" key="11">
    <source>
        <dbReference type="Proteomes" id="UP000185812"/>
    </source>
</evidence>
<dbReference type="EMBL" id="FRAU01000003">
    <property type="protein sequence ID" value="SHK44278.1"/>
    <property type="molecule type" value="Genomic_DNA"/>
</dbReference>
<sequence length="228" mass="25944">MIIAIDGPAGAGKSTTARRVAERLGYPYLDTGAMYRALALALLRQDPTLDPQRAKEALARTQLRVVWERGALRVFLDDEDVTEAIRTPEVSQAASRISTWPEVRARLLEEQRRIGRAWEQAYGGVVLDGRDIGTVVFPEAEVKVFLVADPEERARRRQRELAARGQKVPLEQVLSEIRQRDAQDQQRTLAPLRKAEDAVELDTTSLSIDEQVQRVYELIRERQRRLHV</sequence>
<dbReference type="HAMAP" id="MF_00238">
    <property type="entry name" value="Cytidyl_kinase_type1"/>
    <property type="match status" value="1"/>
</dbReference>
<evidence type="ECO:0000259" key="9">
    <source>
        <dbReference type="Pfam" id="PF02224"/>
    </source>
</evidence>
<comment type="catalytic activity">
    <reaction evidence="6 8">
        <text>dCMP + ATP = dCDP + ADP</text>
        <dbReference type="Rhea" id="RHEA:25094"/>
        <dbReference type="ChEBI" id="CHEBI:30616"/>
        <dbReference type="ChEBI" id="CHEBI:57566"/>
        <dbReference type="ChEBI" id="CHEBI:58593"/>
        <dbReference type="ChEBI" id="CHEBI:456216"/>
        <dbReference type="EC" id="2.7.4.25"/>
    </reaction>
</comment>
<name>A0A1M6SI95_9BACT</name>
<reference evidence="11" key="1">
    <citation type="submission" date="2016-11" db="EMBL/GenBank/DDBJ databases">
        <authorList>
            <person name="Varghese N."/>
            <person name="Submissions S."/>
        </authorList>
    </citation>
    <scope>NUCLEOTIDE SEQUENCE [LARGE SCALE GENOMIC DNA]</scope>
    <source>
        <strain evidence="11">DSM 22212</strain>
    </source>
</reference>
<dbReference type="Gene3D" id="3.40.50.300">
    <property type="entry name" value="P-loop containing nucleotide triphosphate hydrolases"/>
    <property type="match status" value="1"/>
</dbReference>
<dbReference type="CDD" id="cd02020">
    <property type="entry name" value="CMPK"/>
    <property type="match status" value="1"/>
</dbReference>
<dbReference type="GO" id="GO:0015949">
    <property type="term" value="P:nucleobase-containing small molecule interconversion"/>
    <property type="evidence" value="ECO:0007669"/>
    <property type="project" value="TreeGrafter"/>
</dbReference>
<accession>A0A1M6SI95</accession>
<dbReference type="GO" id="GO:0005524">
    <property type="term" value="F:ATP binding"/>
    <property type="evidence" value="ECO:0007669"/>
    <property type="project" value="UniProtKB-UniRule"/>
</dbReference>
<keyword evidence="8" id="KW-0963">Cytoplasm</keyword>
<dbReference type="RefSeq" id="WP_072714967.1">
    <property type="nucleotide sequence ID" value="NZ_FRAU01000003.1"/>
</dbReference>
<evidence type="ECO:0000256" key="7">
    <source>
        <dbReference type="ARBA" id="ARBA00048478"/>
    </source>
</evidence>
<dbReference type="SUPFAM" id="SSF52540">
    <property type="entry name" value="P-loop containing nucleoside triphosphate hydrolases"/>
    <property type="match status" value="1"/>
</dbReference>
<dbReference type="InterPro" id="IPR003136">
    <property type="entry name" value="Cytidylate_kin"/>
</dbReference>
<evidence type="ECO:0000256" key="1">
    <source>
        <dbReference type="ARBA" id="ARBA00009427"/>
    </source>
</evidence>
<feature type="binding site" evidence="8">
    <location>
        <begin position="7"/>
        <end position="15"/>
    </location>
    <ligand>
        <name>ATP</name>
        <dbReference type="ChEBI" id="CHEBI:30616"/>
    </ligand>
</feature>
<dbReference type="NCBIfam" id="TIGR00017">
    <property type="entry name" value="cmk"/>
    <property type="match status" value="1"/>
</dbReference>
<dbReference type="InterPro" id="IPR027417">
    <property type="entry name" value="P-loop_NTPase"/>
</dbReference>
<protein>
    <recommendedName>
        <fullName evidence="8">Cytidylate kinase</fullName>
        <shortName evidence="8">CK</shortName>
        <ecNumber evidence="8">2.7.4.25</ecNumber>
    </recommendedName>
    <alternativeName>
        <fullName evidence="8">Cytidine monophosphate kinase</fullName>
        <shortName evidence="8">CMP kinase</shortName>
    </alternativeName>
</protein>
<evidence type="ECO:0000256" key="4">
    <source>
        <dbReference type="ARBA" id="ARBA00022777"/>
    </source>
</evidence>
<dbReference type="InterPro" id="IPR011994">
    <property type="entry name" value="Cytidylate_kinase_dom"/>
</dbReference>
<evidence type="ECO:0000313" key="10">
    <source>
        <dbReference type="EMBL" id="SHK44278.1"/>
    </source>
</evidence>
<gene>
    <name evidence="8" type="primary">cmk</name>
    <name evidence="10" type="ORF">SAMN04488087_1099</name>
</gene>
<dbReference type="STRING" id="633813.SAMN04488087_1099"/>
<dbReference type="PANTHER" id="PTHR21299">
    <property type="entry name" value="CYTIDYLATE KINASE/PANTOATE-BETA-ALANINE LIGASE"/>
    <property type="match status" value="1"/>
</dbReference>
<evidence type="ECO:0000256" key="5">
    <source>
        <dbReference type="ARBA" id="ARBA00022840"/>
    </source>
</evidence>
<comment type="subcellular location">
    <subcellularLocation>
        <location evidence="8">Cytoplasm</location>
    </subcellularLocation>
</comment>
<comment type="catalytic activity">
    <reaction evidence="7 8">
        <text>CMP + ATP = CDP + ADP</text>
        <dbReference type="Rhea" id="RHEA:11600"/>
        <dbReference type="ChEBI" id="CHEBI:30616"/>
        <dbReference type="ChEBI" id="CHEBI:58069"/>
        <dbReference type="ChEBI" id="CHEBI:60377"/>
        <dbReference type="ChEBI" id="CHEBI:456216"/>
        <dbReference type="EC" id="2.7.4.25"/>
    </reaction>
</comment>
<dbReference type="EC" id="2.7.4.25" evidence="8"/>
<comment type="similarity">
    <text evidence="1 8">Belongs to the cytidylate kinase family. Type 1 subfamily.</text>
</comment>
<dbReference type="OrthoDB" id="9807434at2"/>
<dbReference type="PANTHER" id="PTHR21299:SF2">
    <property type="entry name" value="CYTIDYLATE KINASE"/>
    <property type="match status" value="1"/>
</dbReference>
<dbReference type="GO" id="GO:0005829">
    <property type="term" value="C:cytosol"/>
    <property type="evidence" value="ECO:0007669"/>
    <property type="project" value="TreeGrafter"/>
</dbReference>
<keyword evidence="3 8" id="KW-0547">Nucleotide-binding</keyword>
<dbReference type="GO" id="GO:0036431">
    <property type="term" value="F:dCMP kinase activity"/>
    <property type="evidence" value="ECO:0007669"/>
    <property type="project" value="InterPro"/>
</dbReference>
<proteinExistence type="inferred from homology"/>
<feature type="domain" description="Cytidylate kinase" evidence="9">
    <location>
        <begin position="3"/>
        <end position="220"/>
    </location>
</feature>
<evidence type="ECO:0000256" key="6">
    <source>
        <dbReference type="ARBA" id="ARBA00047615"/>
    </source>
</evidence>
<evidence type="ECO:0000256" key="2">
    <source>
        <dbReference type="ARBA" id="ARBA00022679"/>
    </source>
</evidence>
<organism evidence="10 11">
    <name type="scientific">Rhodothermus profundi</name>
    <dbReference type="NCBI Taxonomy" id="633813"/>
    <lineage>
        <taxon>Bacteria</taxon>
        <taxon>Pseudomonadati</taxon>
        <taxon>Rhodothermota</taxon>
        <taxon>Rhodothermia</taxon>
        <taxon>Rhodothermales</taxon>
        <taxon>Rhodothermaceae</taxon>
        <taxon>Rhodothermus</taxon>
    </lineage>
</organism>
<evidence type="ECO:0000256" key="3">
    <source>
        <dbReference type="ARBA" id="ARBA00022741"/>
    </source>
</evidence>
<dbReference type="Pfam" id="PF02224">
    <property type="entry name" value="Cytidylate_kin"/>
    <property type="match status" value="1"/>
</dbReference>
<dbReference type="GO" id="GO:0006220">
    <property type="term" value="P:pyrimidine nucleotide metabolic process"/>
    <property type="evidence" value="ECO:0007669"/>
    <property type="project" value="UniProtKB-UniRule"/>
</dbReference>
<keyword evidence="5 8" id="KW-0067">ATP-binding</keyword>
<dbReference type="GO" id="GO:0036430">
    <property type="term" value="F:CMP kinase activity"/>
    <property type="evidence" value="ECO:0007669"/>
    <property type="project" value="RHEA"/>
</dbReference>